<proteinExistence type="predicted"/>
<accession>A0A4S4LPW5</accession>
<keyword evidence="11" id="KW-1185">Reference proteome</keyword>
<protein>
    <recommendedName>
        <fullName evidence="12">RING-type domain-containing protein</fullName>
    </recommendedName>
</protein>
<dbReference type="PROSITE" id="PS50089">
    <property type="entry name" value="ZF_RING_2"/>
    <property type="match status" value="1"/>
</dbReference>
<comment type="caution">
    <text evidence="10">The sequence shown here is derived from an EMBL/GenBank/DDBJ whole genome shotgun (WGS) entry which is preliminary data.</text>
</comment>
<evidence type="ECO:0000259" key="9">
    <source>
        <dbReference type="PROSITE" id="PS50114"/>
    </source>
</evidence>
<feature type="domain" description="RRM" evidence="8">
    <location>
        <begin position="468"/>
        <end position="547"/>
    </location>
</feature>
<evidence type="ECO:0000313" key="11">
    <source>
        <dbReference type="Proteomes" id="UP000310158"/>
    </source>
</evidence>
<feature type="domain" description="GATA-type" evidence="9">
    <location>
        <begin position="350"/>
        <end position="380"/>
    </location>
</feature>
<dbReference type="GO" id="GO:0043565">
    <property type="term" value="F:sequence-specific DNA binding"/>
    <property type="evidence" value="ECO:0007669"/>
    <property type="project" value="InterPro"/>
</dbReference>
<keyword evidence="3" id="KW-0862">Zinc</keyword>
<evidence type="ECO:0000256" key="4">
    <source>
        <dbReference type="PROSITE-ProRule" id="PRU00094"/>
    </source>
</evidence>
<dbReference type="GO" id="GO:0008270">
    <property type="term" value="F:zinc ion binding"/>
    <property type="evidence" value="ECO:0007669"/>
    <property type="project" value="UniProtKB-KW"/>
</dbReference>
<evidence type="ECO:0000256" key="3">
    <source>
        <dbReference type="ARBA" id="ARBA00022833"/>
    </source>
</evidence>
<dbReference type="InterPro" id="IPR013083">
    <property type="entry name" value="Znf_RING/FYVE/PHD"/>
</dbReference>
<dbReference type="InterPro" id="IPR017907">
    <property type="entry name" value="Znf_RING_CS"/>
</dbReference>
<dbReference type="InterPro" id="IPR035979">
    <property type="entry name" value="RBD_domain_sf"/>
</dbReference>
<dbReference type="GO" id="GO:0006355">
    <property type="term" value="P:regulation of DNA-templated transcription"/>
    <property type="evidence" value="ECO:0007669"/>
    <property type="project" value="InterPro"/>
</dbReference>
<keyword evidence="1" id="KW-0479">Metal-binding</keyword>
<dbReference type="PROSITE" id="PS00518">
    <property type="entry name" value="ZF_RING_1"/>
    <property type="match status" value="1"/>
</dbReference>
<dbReference type="Gene3D" id="3.30.40.10">
    <property type="entry name" value="Zinc/RING finger domain, C3HC4 (zinc finger)"/>
    <property type="match status" value="1"/>
</dbReference>
<dbReference type="PROSITE" id="PS50114">
    <property type="entry name" value="GATA_ZN_FINGER_2"/>
    <property type="match status" value="1"/>
</dbReference>
<dbReference type="Gene3D" id="3.30.70.330">
    <property type="match status" value="1"/>
</dbReference>
<dbReference type="InterPro" id="IPR000679">
    <property type="entry name" value="Znf_GATA"/>
</dbReference>
<evidence type="ECO:0000256" key="2">
    <source>
        <dbReference type="ARBA" id="ARBA00022771"/>
    </source>
</evidence>
<feature type="region of interest" description="Disordered" evidence="6">
    <location>
        <begin position="731"/>
        <end position="765"/>
    </location>
</feature>
<name>A0A4S4LPW5_9AGAM</name>
<dbReference type="SUPFAM" id="SSF54928">
    <property type="entry name" value="RNA-binding domain, RBD"/>
    <property type="match status" value="1"/>
</dbReference>
<dbReference type="Proteomes" id="UP000310158">
    <property type="component" value="Unassembled WGS sequence"/>
</dbReference>
<dbReference type="InterPro" id="IPR001841">
    <property type="entry name" value="Znf_RING"/>
</dbReference>
<sequence length="794" mass="86757">MMTTTSKHSFYLPTVPASAPTTPAYIRSNKFNDDGPPPVTPQRIPRAHRHQHQLQNYFSHSPSTPASTLSTPYTPLSFRSAWSSDDSSALTTPVSVASAKRMGISLSPNVHITGYRNETGRADSPEDWRSRANENGIRVTSGENAHFVNDEGTYRCGLVRRDPAHISPFRCIYAAKSVPLMHALTCLLDPLFTVQSHCLALVLHHIDALLPPPFFTGPRRPRSQTLAHQGLPSVSAQMQAQPHTPGRRTLAALNTPPPLASNVNRIKMKGSFTDPAYPRRRQPFGQTPTELFDIDENDPYPMTFSPSQRLALPLALHDPFDGSGLSDLSFPRIPAPVFFPHNECSETPSKTGDSSCSVCGQTSSSLAVLDPCSHVLCSACLTSALNIVGEKDMECAVCKIGVADFHLRTSGMNGSTGSNGTRVPQTNGFKVTDVDGLLGQFNIFDIAETSTTINAGQRQASGRPGELPVLRIDNVPWDITPPAIASWLKHPVRRVHVLLDRKGKTLSHAFVEMVDEEAARLALRTAQNSVLGKGKRARGVTVTRSGQEELMKALFPSWQGRFDGTRPSLGGLNNEQVLATLEYGLISDSELKALLHLIQSPDVGVVLYVHCNQPHCSTACTFPSKQSHFLKVPSLPFHSLISILSKFPVDQDSRVFWSSTSRDTLYEITMTALQILVLRNTDKFNWSDPELLAQLFQTAVSCQAFTVEQTAKLTNLANTSQHIIFPRSPASSISGLSSHTPDPASQRHTNVPRAPVQAQHSQGLQHGPFDGLAREFGLDSHLVEALVHRLSGMH</sequence>
<keyword evidence="2 4" id="KW-0863">Zinc-finger</keyword>
<evidence type="ECO:0000259" key="7">
    <source>
        <dbReference type="PROSITE" id="PS50089"/>
    </source>
</evidence>
<evidence type="ECO:0000256" key="1">
    <source>
        <dbReference type="ARBA" id="ARBA00022723"/>
    </source>
</evidence>
<dbReference type="Pfam" id="PF00097">
    <property type="entry name" value="zf-C3HC4"/>
    <property type="match status" value="1"/>
</dbReference>
<dbReference type="PROSITE" id="PS50102">
    <property type="entry name" value="RRM"/>
    <property type="match status" value="1"/>
</dbReference>
<reference evidence="10 11" key="1">
    <citation type="submission" date="2019-02" db="EMBL/GenBank/DDBJ databases">
        <title>Genome sequencing of the rare red list fungi Bondarzewia mesenterica.</title>
        <authorList>
            <person name="Buettner E."/>
            <person name="Kellner H."/>
        </authorList>
    </citation>
    <scope>NUCLEOTIDE SEQUENCE [LARGE SCALE GENOMIC DNA]</scope>
    <source>
        <strain evidence="10 11">DSM 108281</strain>
    </source>
</reference>
<gene>
    <name evidence="10" type="ORF">EW146_g6620</name>
</gene>
<dbReference type="InterPro" id="IPR012677">
    <property type="entry name" value="Nucleotide-bd_a/b_plait_sf"/>
</dbReference>
<dbReference type="InterPro" id="IPR018957">
    <property type="entry name" value="Znf_C3HC4_RING-type"/>
</dbReference>
<evidence type="ECO:0008006" key="12">
    <source>
        <dbReference type="Google" id="ProtNLM"/>
    </source>
</evidence>
<organism evidence="10 11">
    <name type="scientific">Bondarzewia mesenterica</name>
    <dbReference type="NCBI Taxonomy" id="1095465"/>
    <lineage>
        <taxon>Eukaryota</taxon>
        <taxon>Fungi</taxon>
        <taxon>Dikarya</taxon>
        <taxon>Basidiomycota</taxon>
        <taxon>Agaricomycotina</taxon>
        <taxon>Agaricomycetes</taxon>
        <taxon>Russulales</taxon>
        <taxon>Bondarzewiaceae</taxon>
        <taxon>Bondarzewia</taxon>
    </lineage>
</organism>
<dbReference type="SUPFAM" id="SSF57850">
    <property type="entry name" value="RING/U-box"/>
    <property type="match status" value="1"/>
</dbReference>
<evidence type="ECO:0000256" key="5">
    <source>
        <dbReference type="PROSITE-ProRule" id="PRU00176"/>
    </source>
</evidence>
<dbReference type="GO" id="GO:0003723">
    <property type="term" value="F:RNA binding"/>
    <property type="evidence" value="ECO:0007669"/>
    <property type="project" value="UniProtKB-UniRule"/>
</dbReference>
<evidence type="ECO:0000313" key="10">
    <source>
        <dbReference type="EMBL" id="THH13618.1"/>
    </source>
</evidence>
<evidence type="ECO:0000256" key="6">
    <source>
        <dbReference type="SAM" id="MobiDB-lite"/>
    </source>
</evidence>
<feature type="domain" description="RING-type" evidence="7">
    <location>
        <begin position="356"/>
        <end position="399"/>
    </location>
</feature>
<dbReference type="SMART" id="SM00360">
    <property type="entry name" value="RRM"/>
    <property type="match status" value="1"/>
</dbReference>
<keyword evidence="5" id="KW-0694">RNA-binding</keyword>
<evidence type="ECO:0000259" key="8">
    <source>
        <dbReference type="PROSITE" id="PS50102"/>
    </source>
</evidence>
<dbReference type="InterPro" id="IPR000504">
    <property type="entry name" value="RRM_dom"/>
</dbReference>
<dbReference type="EMBL" id="SGPL01000339">
    <property type="protein sequence ID" value="THH13618.1"/>
    <property type="molecule type" value="Genomic_DNA"/>
</dbReference>
<dbReference type="SMART" id="SM00184">
    <property type="entry name" value="RING"/>
    <property type="match status" value="1"/>
</dbReference>
<dbReference type="AlphaFoldDB" id="A0A4S4LPW5"/>
<dbReference type="OrthoDB" id="336240at2759"/>
<feature type="compositionally biased region" description="Polar residues" evidence="6">
    <location>
        <begin position="731"/>
        <end position="740"/>
    </location>
</feature>
<feature type="region of interest" description="Disordered" evidence="6">
    <location>
        <begin position="27"/>
        <end position="50"/>
    </location>
</feature>